<keyword evidence="8" id="KW-0482">Metalloprotease</keyword>
<dbReference type="Pfam" id="PF01546">
    <property type="entry name" value="Peptidase_M20"/>
    <property type="match status" value="1"/>
</dbReference>
<protein>
    <submittedName>
        <fullName evidence="10">M20 family metallopeptidase</fullName>
    </submittedName>
</protein>
<dbReference type="GO" id="GO:0008270">
    <property type="term" value="F:zinc ion binding"/>
    <property type="evidence" value="ECO:0007669"/>
    <property type="project" value="InterPro"/>
</dbReference>
<dbReference type="GO" id="GO:0006526">
    <property type="term" value="P:L-arginine biosynthetic process"/>
    <property type="evidence" value="ECO:0007669"/>
    <property type="project" value="TreeGrafter"/>
</dbReference>
<evidence type="ECO:0000256" key="2">
    <source>
        <dbReference type="ARBA" id="ARBA00006247"/>
    </source>
</evidence>
<comment type="caution">
    <text evidence="10">The sequence shown here is derived from an EMBL/GenBank/DDBJ whole genome shotgun (WGS) entry which is preliminary data.</text>
</comment>
<evidence type="ECO:0000256" key="7">
    <source>
        <dbReference type="ARBA" id="ARBA00022997"/>
    </source>
</evidence>
<dbReference type="InterPro" id="IPR050072">
    <property type="entry name" value="Peptidase_M20A"/>
</dbReference>
<comment type="cofactor">
    <cofactor evidence="1">
        <name>Zn(2+)</name>
        <dbReference type="ChEBI" id="CHEBI:29105"/>
    </cofactor>
</comment>
<evidence type="ECO:0000259" key="9">
    <source>
        <dbReference type="Pfam" id="PF07687"/>
    </source>
</evidence>
<evidence type="ECO:0000256" key="3">
    <source>
        <dbReference type="ARBA" id="ARBA00022670"/>
    </source>
</evidence>
<dbReference type="GO" id="GO:0006508">
    <property type="term" value="P:proteolysis"/>
    <property type="evidence" value="ECO:0007669"/>
    <property type="project" value="UniProtKB-KW"/>
</dbReference>
<accession>A0A6L5GT25</accession>
<evidence type="ECO:0000256" key="4">
    <source>
        <dbReference type="ARBA" id="ARBA00022723"/>
    </source>
</evidence>
<gene>
    <name evidence="10" type="ORF">FRC53_07995</name>
</gene>
<evidence type="ECO:0000256" key="5">
    <source>
        <dbReference type="ARBA" id="ARBA00022801"/>
    </source>
</evidence>
<dbReference type="GO" id="GO:0016805">
    <property type="term" value="F:dipeptidase activity"/>
    <property type="evidence" value="ECO:0007669"/>
    <property type="project" value="UniProtKB-KW"/>
</dbReference>
<keyword evidence="11" id="KW-1185">Reference proteome</keyword>
<evidence type="ECO:0000256" key="1">
    <source>
        <dbReference type="ARBA" id="ARBA00001947"/>
    </source>
</evidence>
<dbReference type="GO" id="GO:0008237">
    <property type="term" value="F:metallopeptidase activity"/>
    <property type="evidence" value="ECO:0007669"/>
    <property type="project" value="UniProtKB-KW"/>
</dbReference>
<dbReference type="InterPro" id="IPR010964">
    <property type="entry name" value="M20A_pepV-rel"/>
</dbReference>
<keyword evidence="6" id="KW-0862">Zinc</keyword>
<evidence type="ECO:0000256" key="8">
    <source>
        <dbReference type="ARBA" id="ARBA00023049"/>
    </source>
</evidence>
<keyword evidence="5" id="KW-0378">Hydrolase</keyword>
<evidence type="ECO:0000313" key="11">
    <source>
        <dbReference type="Proteomes" id="UP000473648"/>
    </source>
</evidence>
<reference evidence="10" key="1">
    <citation type="journal article" date="2020" name="Appl. Environ. Microbiol.">
        <title>Medium-Chain Fatty Acid Synthesis by 'Candidatus Weimeria bifida' gen. nov., sp. nov., and 'Candidatus Pseudoramibacter fermentans' sp. nov.</title>
        <authorList>
            <person name="Scarborough M.J."/>
            <person name="Myers K.S."/>
            <person name="Donohue T.J."/>
            <person name="Noguera D.R."/>
        </authorList>
    </citation>
    <scope>NUCLEOTIDE SEQUENCE</scope>
    <source>
        <strain evidence="10">EUB1.1</strain>
    </source>
</reference>
<dbReference type="PANTHER" id="PTHR43808:SF31">
    <property type="entry name" value="N-ACETYL-L-CITRULLINE DEACETYLASE"/>
    <property type="match status" value="1"/>
</dbReference>
<keyword evidence="7" id="KW-0224">Dipeptidase</keyword>
<dbReference type="InterPro" id="IPR011650">
    <property type="entry name" value="Peptidase_M20_dimer"/>
</dbReference>
<dbReference type="Gene3D" id="3.30.70.360">
    <property type="match status" value="2"/>
</dbReference>
<dbReference type="GO" id="GO:0008777">
    <property type="term" value="F:acetylornithine deacetylase activity"/>
    <property type="evidence" value="ECO:0007669"/>
    <property type="project" value="TreeGrafter"/>
</dbReference>
<dbReference type="SUPFAM" id="SSF55031">
    <property type="entry name" value="Bacterial exopeptidase dimerisation domain"/>
    <property type="match status" value="1"/>
</dbReference>
<feature type="domain" description="Peptidase M20 dimerisation" evidence="9">
    <location>
        <begin position="256"/>
        <end position="364"/>
    </location>
</feature>
<dbReference type="Proteomes" id="UP000473648">
    <property type="component" value="Unassembled WGS sequence"/>
</dbReference>
<proteinExistence type="inferred from homology"/>
<dbReference type="InterPro" id="IPR036264">
    <property type="entry name" value="Bact_exopeptidase_dim_dom"/>
</dbReference>
<dbReference type="SUPFAM" id="SSF53187">
    <property type="entry name" value="Zn-dependent exopeptidases"/>
    <property type="match status" value="1"/>
</dbReference>
<organism evidence="10 11">
    <name type="scientific">Candidatus Pseudoramibacter fermentans</name>
    <dbReference type="NCBI Taxonomy" id="2594427"/>
    <lineage>
        <taxon>Bacteria</taxon>
        <taxon>Bacillati</taxon>
        <taxon>Bacillota</taxon>
        <taxon>Clostridia</taxon>
        <taxon>Eubacteriales</taxon>
        <taxon>Eubacteriaceae</taxon>
        <taxon>Pseudoramibacter</taxon>
    </lineage>
</organism>
<name>A0A6L5GT25_9FIRM</name>
<keyword evidence="3" id="KW-0645">Protease</keyword>
<dbReference type="PANTHER" id="PTHR43808">
    <property type="entry name" value="ACETYLORNITHINE DEACETYLASE"/>
    <property type="match status" value="1"/>
</dbReference>
<sequence>MNETVNAWLDAHLPDMIADIKALCAINSVEGEPEDGKPFGDGPYQSLNKALELAKNYGFAVTNYDNYVGTADYDQDLPRTLDILCHTDVVPAGEGWTVTDPFNVIEKDGRLYGRGVSDDKGPLVAALYAMRALKENGVKLKKGVRFIMGANEETGSHDIAHYYATEPEAEMTFSPDANFPIINIEKGQFKGILSKDCAEDKTLPRVLSLDAGIAFNAVPQKAVIRFEGLDIDANQNILDDVAAQCEVKIEKTGDDELTIIGHSAHASTPEDGRNAGLAAMILISKLPLYPSEMQKTVSQIPKLFPYGVTDGSGIGIKMADEDSHDLTCTLDLYHVDPTHAEFTFDARTPVMATKENCEAVAAKTVQDAGFDWSTPGMIPPHVVPKDSDFVQKLLASYEAVTGKKGECIAIGGGTYVHELKNGVAFGAVFNGVDTRMHGADEFFDLDNLLTAAKIYADAIVRLCA</sequence>
<dbReference type="NCBIfam" id="TIGR01887">
    <property type="entry name" value="dipeptidaselike"/>
    <property type="match status" value="1"/>
</dbReference>
<dbReference type="AlphaFoldDB" id="A0A6L5GT25"/>
<keyword evidence="4" id="KW-0479">Metal-binding</keyword>
<evidence type="ECO:0000313" key="10">
    <source>
        <dbReference type="EMBL" id="MQM73333.1"/>
    </source>
</evidence>
<evidence type="ECO:0000256" key="6">
    <source>
        <dbReference type="ARBA" id="ARBA00022833"/>
    </source>
</evidence>
<dbReference type="InterPro" id="IPR002933">
    <property type="entry name" value="Peptidase_M20"/>
</dbReference>
<comment type="similarity">
    <text evidence="2">Belongs to the peptidase M20A family.</text>
</comment>
<dbReference type="Gene3D" id="3.40.630.10">
    <property type="entry name" value="Zn peptidases"/>
    <property type="match status" value="1"/>
</dbReference>
<dbReference type="EMBL" id="VOGB01000005">
    <property type="protein sequence ID" value="MQM73333.1"/>
    <property type="molecule type" value="Genomic_DNA"/>
</dbReference>
<dbReference type="Pfam" id="PF07687">
    <property type="entry name" value="M20_dimer"/>
    <property type="match status" value="1"/>
</dbReference>